<protein>
    <recommendedName>
        <fullName evidence="9">Ribonuclease</fullName>
        <ecNumber evidence="9">3.1.26.4</ecNumber>
    </recommendedName>
</protein>
<evidence type="ECO:0000313" key="11">
    <source>
        <dbReference type="EMBL" id="POW16277.1"/>
    </source>
</evidence>
<comment type="similarity">
    <text evidence="3">Belongs to the RNase HII family. Eukaryotic subfamily.</text>
</comment>
<dbReference type="PANTHER" id="PTHR10954:SF7">
    <property type="entry name" value="RIBONUCLEASE H2 SUBUNIT A"/>
    <property type="match status" value="1"/>
</dbReference>
<evidence type="ECO:0000256" key="9">
    <source>
        <dbReference type="RuleBase" id="RU003515"/>
    </source>
</evidence>
<comment type="cofactor">
    <cofactor evidence="2">
        <name>Mg(2+)</name>
        <dbReference type="ChEBI" id="CHEBI:18420"/>
    </cofactor>
</comment>
<dbReference type="GO" id="GO:0043137">
    <property type="term" value="P:DNA replication, removal of RNA primer"/>
    <property type="evidence" value="ECO:0007669"/>
    <property type="project" value="TreeGrafter"/>
</dbReference>
<comment type="catalytic activity">
    <reaction evidence="1 8 9">
        <text>Endonucleolytic cleavage to 5'-phosphomonoester.</text>
        <dbReference type="EC" id="3.1.26.4"/>
    </reaction>
</comment>
<keyword evidence="7 8" id="KW-0378">Hydrolase</keyword>
<dbReference type="PANTHER" id="PTHR10954">
    <property type="entry name" value="RIBONUCLEASE H2 SUBUNIT A"/>
    <property type="match status" value="1"/>
</dbReference>
<dbReference type="InterPro" id="IPR023160">
    <property type="entry name" value="RNase_HII_hlx-loop-hlx_cap_dom"/>
</dbReference>
<dbReference type="FunFam" id="3.30.420.10:FF:000016">
    <property type="entry name" value="Ribonuclease"/>
    <property type="match status" value="1"/>
</dbReference>
<dbReference type="GO" id="GO:0003723">
    <property type="term" value="F:RNA binding"/>
    <property type="evidence" value="ECO:0007669"/>
    <property type="project" value="UniProtKB-UniRule"/>
</dbReference>
<dbReference type="AlphaFoldDB" id="A0A2S4W3L0"/>
<sequence>GRCCRGMIARATLPEDRRSALDYSAMTEKVTSCDVTGTLPPPSITVSEPLLSSYLYSTCDRPDIGEEEHKLKRDDWIMGIDEAGRGPVLGPMVYGAAFCTQAFAENKLIDLGFADSKTLTHKRREELLEMIVLPPPGQPLNERVEWNVKVLTPADISQGMNRRVPYNLNAQAFDATCEIIQHALNLQYNLQHIYVDTLGPPKTHQMKLEQAFPGIKFTVCSKADSIYPIVGAASVVAKVTRDAIVSHWIHPESAHSHKRKFSQENEDATMSLGSGYPSDPNTVKWLSENFNAIFGFGQLVRFSWGTIKTLLTDRGPAFTWQPPSIQKWFKPGPPAQAETAPVGFCQDLGLRSVAFL</sequence>
<comment type="caution">
    <text evidence="11">The sequence shown here is derived from an EMBL/GenBank/DDBJ whole genome shotgun (WGS) entry which is preliminary data.</text>
</comment>
<dbReference type="SUPFAM" id="SSF53098">
    <property type="entry name" value="Ribonuclease H-like"/>
    <property type="match status" value="1"/>
</dbReference>
<dbReference type="EMBL" id="PKSL01000008">
    <property type="protein sequence ID" value="POW16277.1"/>
    <property type="molecule type" value="Genomic_DNA"/>
</dbReference>
<reference evidence="11" key="1">
    <citation type="submission" date="2017-12" db="EMBL/GenBank/DDBJ databases">
        <title>Gene loss provides genomic basis for host adaptation in cereal stripe rust fungi.</title>
        <authorList>
            <person name="Xia C."/>
        </authorList>
    </citation>
    <scope>NUCLEOTIDE SEQUENCE [LARGE SCALE GENOMIC DNA]</scope>
    <source>
        <strain evidence="11">93-210</strain>
    </source>
</reference>
<dbReference type="Proteomes" id="UP000239156">
    <property type="component" value="Unassembled WGS sequence"/>
</dbReference>
<dbReference type="NCBIfam" id="TIGR00729">
    <property type="entry name" value="ribonuclease HII"/>
    <property type="match status" value="1"/>
</dbReference>
<feature type="domain" description="RNase H type-2" evidence="10">
    <location>
        <begin position="75"/>
        <end position="316"/>
    </location>
</feature>
<evidence type="ECO:0000256" key="1">
    <source>
        <dbReference type="ARBA" id="ARBA00000077"/>
    </source>
</evidence>
<dbReference type="GO" id="GO:0032299">
    <property type="term" value="C:ribonuclease H2 complex"/>
    <property type="evidence" value="ECO:0007669"/>
    <property type="project" value="TreeGrafter"/>
</dbReference>
<dbReference type="PROSITE" id="PS51975">
    <property type="entry name" value="RNASE_H_2"/>
    <property type="match status" value="1"/>
</dbReference>
<dbReference type="InterPro" id="IPR036397">
    <property type="entry name" value="RNaseH_sf"/>
</dbReference>
<feature type="binding site" evidence="8">
    <location>
        <position position="81"/>
    </location>
    <ligand>
        <name>a divalent metal cation</name>
        <dbReference type="ChEBI" id="CHEBI:60240"/>
    </ligand>
</feature>
<dbReference type="VEuPathDB" id="FungiDB:PSHT_11938"/>
<proteinExistence type="inferred from homology"/>
<dbReference type="InterPro" id="IPR004649">
    <property type="entry name" value="RNase_H2_suA"/>
</dbReference>
<dbReference type="GO" id="GO:0006298">
    <property type="term" value="P:mismatch repair"/>
    <property type="evidence" value="ECO:0007669"/>
    <property type="project" value="TreeGrafter"/>
</dbReference>
<dbReference type="GO" id="GO:0004523">
    <property type="term" value="F:RNA-DNA hybrid ribonuclease activity"/>
    <property type="evidence" value="ECO:0007669"/>
    <property type="project" value="UniProtKB-UniRule"/>
</dbReference>
<dbReference type="Gene3D" id="3.30.420.10">
    <property type="entry name" value="Ribonuclease H-like superfamily/Ribonuclease H"/>
    <property type="match status" value="1"/>
</dbReference>
<evidence type="ECO:0000256" key="2">
    <source>
        <dbReference type="ARBA" id="ARBA00001946"/>
    </source>
</evidence>
<feature type="non-terminal residue" evidence="11">
    <location>
        <position position="1"/>
    </location>
</feature>
<evidence type="ECO:0000256" key="6">
    <source>
        <dbReference type="ARBA" id="ARBA00022759"/>
    </source>
</evidence>
<dbReference type="InterPro" id="IPR024567">
    <property type="entry name" value="RNase_HII/HIII_dom"/>
</dbReference>
<dbReference type="Gene3D" id="1.10.10.460">
    <property type="entry name" value="Ribonuclease hii. Domain 2"/>
    <property type="match status" value="1"/>
</dbReference>
<accession>A0A2S4W3L0</accession>
<evidence type="ECO:0000256" key="7">
    <source>
        <dbReference type="ARBA" id="ARBA00022801"/>
    </source>
</evidence>
<dbReference type="CDD" id="cd07181">
    <property type="entry name" value="RNase_HII_eukaryota_like"/>
    <property type="match status" value="1"/>
</dbReference>
<organism evidence="11 12">
    <name type="scientific">Puccinia striiformis</name>
    <dbReference type="NCBI Taxonomy" id="27350"/>
    <lineage>
        <taxon>Eukaryota</taxon>
        <taxon>Fungi</taxon>
        <taxon>Dikarya</taxon>
        <taxon>Basidiomycota</taxon>
        <taxon>Pucciniomycotina</taxon>
        <taxon>Pucciniomycetes</taxon>
        <taxon>Pucciniales</taxon>
        <taxon>Pucciniaceae</taxon>
        <taxon>Puccinia</taxon>
    </lineage>
</organism>
<evidence type="ECO:0000256" key="4">
    <source>
        <dbReference type="ARBA" id="ARBA00022722"/>
    </source>
</evidence>
<dbReference type="GO" id="GO:0046872">
    <property type="term" value="F:metal ion binding"/>
    <property type="evidence" value="ECO:0007669"/>
    <property type="project" value="UniProtKB-KW"/>
</dbReference>
<evidence type="ECO:0000313" key="12">
    <source>
        <dbReference type="Proteomes" id="UP000239156"/>
    </source>
</evidence>
<keyword evidence="12" id="KW-1185">Reference proteome</keyword>
<dbReference type="EC" id="3.1.26.4" evidence="9"/>
<feature type="binding site" evidence="8">
    <location>
        <position position="196"/>
    </location>
    <ligand>
        <name>a divalent metal cation</name>
        <dbReference type="ChEBI" id="CHEBI:60240"/>
    </ligand>
</feature>
<dbReference type="InterPro" id="IPR001352">
    <property type="entry name" value="RNase_HII/HIII"/>
</dbReference>
<dbReference type="InterPro" id="IPR012337">
    <property type="entry name" value="RNaseH-like_sf"/>
</dbReference>
<evidence type="ECO:0000256" key="5">
    <source>
        <dbReference type="ARBA" id="ARBA00022723"/>
    </source>
</evidence>
<dbReference type="FunFam" id="1.10.10.460:FF:000001">
    <property type="entry name" value="Ribonuclease"/>
    <property type="match status" value="1"/>
</dbReference>
<dbReference type="Pfam" id="PF01351">
    <property type="entry name" value="RNase_HII"/>
    <property type="match status" value="1"/>
</dbReference>
<keyword evidence="6 8" id="KW-0255">Endonuclease</keyword>
<keyword evidence="5 8" id="KW-0479">Metal-binding</keyword>
<evidence type="ECO:0000256" key="3">
    <source>
        <dbReference type="ARBA" id="ARBA00007058"/>
    </source>
</evidence>
<gene>
    <name evidence="11" type="ORF">PSTT_01471</name>
</gene>
<comment type="cofactor">
    <cofactor evidence="8">
        <name>Mn(2+)</name>
        <dbReference type="ChEBI" id="CHEBI:29035"/>
    </cofactor>
    <cofactor evidence="8">
        <name>Mg(2+)</name>
        <dbReference type="ChEBI" id="CHEBI:18420"/>
    </cofactor>
    <text evidence="8">Manganese or magnesium. Binds 1 divalent metal ion per monomer in the absence of substrate. May bind a second metal ion after substrate binding.</text>
</comment>
<comment type="function">
    <text evidence="9">Endonuclease that specifically degrades the RNA of RNA-DNA hybrids.</text>
</comment>
<evidence type="ECO:0000259" key="10">
    <source>
        <dbReference type="PROSITE" id="PS51975"/>
    </source>
</evidence>
<keyword evidence="4 8" id="KW-0540">Nuclease</keyword>
<evidence type="ECO:0000256" key="8">
    <source>
        <dbReference type="PROSITE-ProRule" id="PRU01319"/>
    </source>
</evidence>
<dbReference type="VEuPathDB" id="FungiDB:PSTT_01471"/>
<name>A0A2S4W3L0_9BASI</name>
<feature type="binding site" evidence="8">
    <location>
        <position position="82"/>
    </location>
    <ligand>
        <name>a divalent metal cation</name>
        <dbReference type="ChEBI" id="CHEBI:60240"/>
    </ligand>
</feature>